<sequence length="129" mass="14463">MIQQQKCGVEKRFTEFMIEIEAEFGIGCPGNFTEGIKIQGKINSPFFRSGEQIIQPFQGVFVQGGIRGVELPVKMVEAQQVAALCRQLIQHEIHQSVRGKHGRKADIGSPEARRYTRPAFKFKIFAGSP</sequence>
<name>A0A645ATY1_9ZZZZ</name>
<proteinExistence type="predicted"/>
<protein>
    <submittedName>
        <fullName evidence="1">Uncharacterized protein</fullName>
    </submittedName>
</protein>
<dbReference type="EMBL" id="VSSQ01015809">
    <property type="protein sequence ID" value="MPM56547.1"/>
    <property type="molecule type" value="Genomic_DNA"/>
</dbReference>
<evidence type="ECO:0000313" key="1">
    <source>
        <dbReference type="EMBL" id="MPM56547.1"/>
    </source>
</evidence>
<dbReference type="AlphaFoldDB" id="A0A645ATY1"/>
<gene>
    <name evidence="1" type="ORF">SDC9_103353</name>
</gene>
<accession>A0A645ATY1</accession>
<organism evidence="1">
    <name type="scientific">bioreactor metagenome</name>
    <dbReference type="NCBI Taxonomy" id="1076179"/>
    <lineage>
        <taxon>unclassified sequences</taxon>
        <taxon>metagenomes</taxon>
        <taxon>ecological metagenomes</taxon>
    </lineage>
</organism>
<reference evidence="1" key="1">
    <citation type="submission" date="2019-08" db="EMBL/GenBank/DDBJ databases">
        <authorList>
            <person name="Kucharzyk K."/>
            <person name="Murdoch R.W."/>
            <person name="Higgins S."/>
            <person name="Loffler F."/>
        </authorList>
    </citation>
    <scope>NUCLEOTIDE SEQUENCE</scope>
</reference>
<comment type="caution">
    <text evidence="1">The sequence shown here is derived from an EMBL/GenBank/DDBJ whole genome shotgun (WGS) entry which is preliminary data.</text>
</comment>